<gene>
    <name evidence="1" type="ORF">J07HQW2_01896</name>
</gene>
<name>U1MY81_9EURY</name>
<dbReference type="HOGENOM" id="CLU_3075281_0_0_2"/>
<reference evidence="1 2" key="1">
    <citation type="journal article" date="2013" name="PLoS ONE">
        <title>Assembly-driven community genomics of a hypersaline microbial ecosystem.</title>
        <authorList>
            <person name="Podell S."/>
            <person name="Ugalde J.A."/>
            <person name="Narasingarao P."/>
            <person name="Banfield J.F."/>
            <person name="Heidelberg K.B."/>
            <person name="Allen E.E."/>
        </authorList>
    </citation>
    <scope>NUCLEOTIDE SEQUENCE [LARGE SCALE GENOMIC DNA]</scope>
    <source>
        <strain evidence="2">J07HQW2</strain>
    </source>
</reference>
<proteinExistence type="predicted"/>
<dbReference type="EMBL" id="KE356561">
    <property type="protein sequence ID" value="ERG95439.1"/>
    <property type="molecule type" value="Genomic_DNA"/>
</dbReference>
<evidence type="ECO:0000313" key="1">
    <source>
        <dbReference type="EMBL" id="ERG95439.1"/>
    </source>
</evidence>
<accession>U1MY81</accession>
<dbReference type="AlphaFoldDB" id="U1MY81"/>
<dbReference type="Proteomes" id="UP000030710">
    <property type="component" value="Unassembled WGS sequence"/>
</dbReference>
<evidence type="ECO:0000313" key="2">
    <source>
        <dbReference type="Proteomes" id="UP000030710"/>
    </source>
</evidence>
<organism evidence="1 2">
    <name type="scientific">Haloquadratum walsbyi J07HQW2</name>
    <dbReference type="NCBI Taxonomy" id="1238425"/>
    <lineage>
        <taxon>Archaea</taxon>
        <taxon>Methanobacteriati</taxon>
        <taxon>Methanobacteriota</taxon>
        <taxon>Stenosarchaea group</taxon>
        <taxon>Halobacteria</taxon>
        <taxon>Halobacteriales</taxon>
        <taxon>Haloferacaceae</taxon>
        <taxon>Haloquadratum</taxon>
    </lineage>
</organism>
<protein>
    <submittedName>
        <fullName evidence="1">Uncharacterized protein</fullName>
    </submittedName>
</protein>
<sequence>MKIKNDFQTGKISVRYLETFIPGHFGKPSNDSTTTCLISAKKQKGYKIGELK</sequence>